<evidence type="ECO:0000256" key="6">
    <source>
        <dbReference type="SAM" id="Phobius"/>
    </source>
</evidence>
<keyword evidence="7" id="KW-0675">Receptor</keyword>
<feature type="transmembrane region" description="Helical" evidence="6">
    <location>
        <begin position="42"/>
        <end position="63"/>
    </location>
</feature>
<evidence type="ECO:0000256" key="4">
    <source>
        <dbReference type="ARBA" id="ARBA00023136"/>
    </source>
</evidence>
<dbReference type="PANTHER" id="PTHR45620:SF17">
    <property type="entry name" value="PDF RECEPTOR"/>
    <property type="match status" value="1"/>
</dbReference>
<evidence type="ECO:0000256" key="3">
    <source>
        <dbReference type="ARBA" id="ARBA00022989"/>
    </source>
</evidence>
<sequence length="269" mass="30175">MCFCRKAVKAGVVLVPLMGIANLVQSTYWPLEMNIIQLGNLSYLVTTLISFQGFFCSLIYCFLNRQVKQSLKRFFKDWKARITTTRQNPNASPDAFFVVPNPTPFGAMVDSPDRIRRNQRSRSEELRKHKQQRTFGGSVGKRKVKVVGEGAGVDPFFEHWSDVELSAHNNVDIEQIEIPLQYFAQGPNTVHSNIDTAYSKLATSSRTAQSTSMDARISHVDLNSPGSSSNKACQRGQRGQAQGQVRSILSKIDISRPQLPHNADQQIME</sequence>
<dbReference type="GO" id="GO:0005886">
    <property type="term" value="C:plasma membrane"/>
    <property type="evidence" value="ECO:0007669"/>
    <property type="project" value="TreeGrafter"/>
</dbReference>
<feature type="compositionally biased region" description="Low complexity" evidence="5">
    <location>
        <begin position="234"/>
        <end position="245"/>
    </location>
</feature>
<evidence type="ECO:0000256" key="5">
    <source>
        <dbReference type="SAM" id="MobiDB-lite"/>
    </source>
</evidence>
<dbReference type="STRING" id="158441.A0A226EZR9"/>
<dbReference type="GO" id="GO:0008528">
    <property type="term" value="F:G protein-coupled peptide receptor activity"/>
    <property type="evidence" value="ECO:0007669"/>
    <property type="project" value="TreeGrafter"/>
</dbReference>
<dbReference type="Proteomes" id="UP000198287">
    <property type="component" value="Unassembled WGS sequence"/>
</dbReference>
<organism evidence="7 8">
    <name type="scientific">Folsomia candida</name>
    <name type="common">Springtail</name>
    <dbReference type="NCBI Taxonomy" id="158441"/>
    <lineage>
        <taxon>Eukaryota</taxon>
        <taxon>Metazoa</taxon>
        <taxon>Ecdysozoa</taxon>
        <taxon>Arthropoda</taxon>
        <taxon>Hexapoda</taxon>
        <taxon>Collembola</taxon>
        <taxon>Entomobryomorpha</taxon>
        <taxon>Isotomoidea</taxon>
        <taxon>Isotomidae</taxon>
        <taxon>Proisotominae</taxon>
        <taxon>Folsomia</taxon>
    </lineage>
</organism>
<dbReference type="InterPro" id="IPR000832">
    <property type="entry name" value="GPCR_2_secretin-like"/>
</dbReference>
<keyword evidence="8" id="KW-1185">Reference proteome</keyword>
<dbReference type="EMBL" id="LNIX01000001">
    <property type="protein sequence ID" value="OXA62647.1"/>
    <property type="molecule type" value="Genomic_DNA"/>
</dbReference>
<evidence type="ECO:0000256" key="2">
    <source>
        <dbReference type="ARBA" id="ARBA00022692"/>
    </source>
</evidence>
<reference evidence="7 8" key="1">
    <citation type="submission" date="2015-12" db="EMBL/GenBank/DDBJ databases">
        <title>The genome of Folsomia candida.</title>
        <authorList>
            <person name="Faddeeva A."/>
            <person name="Derks M.F."/>
            <person name="Anvar Y."/>
            <person name="Smit S."/>
            <person name="Van Straalen N."/>
            <person name="Roelofs D."/>
        </authorList>
    </citation>
    <scope>NUCLEOTIDE SEQUENCE [LARGE SCALE GENOMIC DNA]</scope>
    <source>
        <strain evidence="7 8">VU population</strain>
        <tissue evidence="7">Whole body</tissue>
    </source>
</reference>
<comment type="caution">
    <text evidence="7">The sequence shown here is derived from an EMBL/GenBank/DDBJ whole genome shotgun (WGS) entry which is preliminary data.</text>
</comment>
<keyword evidence="2 6" id="KW-0812">Transmembrane</keyword>
<dbReference type="OrthoDB" id="5967113at2759"/>
<gene>
    <name evidence="7" type="ORF">Fcan01_02709</name>
</gene>
<evidence type="ECO:0000313" key="8">
    <source>
        <dbReference type="Proteomes" id="UP000198287"/>
    </source>
</evidence>
<accession>A0A226EZR9</accession>
<dbReference type="GO" id="GO:0007188">
    <property type="term" value="P:adenylate cyclase-modulating G protein-coupled receptor signaling pathway"/>
    <property type="evidence" value="ECO:0007669"/>
    <property type="project" value="TreeGrafter"/>
</dbReference>
<protein>
    <submittedName>
        <fullName evidence="7">PDF receptor</fullName>
    </submittedName>
</protein>
<evidence type="ECO:0000313" key="7">
    <source>
        <dbReference type="EMBL" id="OXA62647.1"/>
    </source>
</evidence>
<dbReference type="PANTHER" id="PTHR45620">
    <property type="entry name" value="PDF RECEPTOR-LIKE PROTEIN-RELATED"/>
    <property type="match status" value="1"/>
</dbReference>
<dbReference type="AlphaFoldDB" id="A0A226EZR9"/>
<evidence type="ECO:0000256" key="1">
    <source>
        <dbReference type="ARBA" id="ARBA00004141"/>
    </source>
</evidence>
<proteinExistence type="predicted"/>
<comment type="subcellular location">
    <subcellularLocation>
        <location evidence="1">Membrane</location>
        <topology evidence="1">Multi-pass membrane protein</topology>
    </subcellularLocation>
</comment>
<keyword evidence="4 6" id="KW-0472">Membrane</keyword>
<dbReference type="PRINTS" id="PR00249">
    <property type="entry name" value="GPCRSECRETIN"/>
</dbReference>
<keyword evidence="3 6" id="KW-1133">Transmembrane helix</keyword>
<name>A0A226EZR9_FOLCA</name>
<feature type="region of interest" description="Disordered" evidence="5">
    <location>
        <begin position="219"/>
        <end position="245"/>
    </location>
</feature>
<dbReference type="Gene3D" id="1.20.1070.10">
    <property type="entry name" value="Rhodopsin 7-helix transmembrane proteins"/>
    <property type="match status" value="1"/>
</dbReference>
<dbReference type="InterPro" id="IPR050332">
    <property type="entry name" value="GPCR_2"/>
</dbReference>